<sequence>MDTTSIVTLTRALLVEHYVSPTSPPGWTRCRPTAWPRARTTPPPRPRSWAGW</sequence>
<dbReference type="Proteomes" id="UP001268819">
    <property type="component" value="Unassembled WGS sequence"/>
</dbReference>
<evidence type="ECO:0000313" key="2">
    <source>
        <dbReference type="EMBL" id="MDR6593911.1"/>
    </source>
</evidence>
<keyword evidence="3" id="KW-1185">Reference proteome</keyword>
<reference evidence="2 3" key="1">
    <citation type="submission" date="2023-07" db="EMBL/GenBank/DDBJ databases">
        <title>Sequencing the genomes of 1000 actinobacteria strains.</title>
        <authorList>
            <person name="Klenk H.-P."/>
        </authorList>
    </citation>
    <scope>NUCLEOTIDE SEQUENCE [LARGE SCALE GENOMIC DNA]</scope>
    <source>
        <strain evidence="2 3">DSM 43749</strain>
    </source>
</reference>
<protein>
    <submittedName>
        <fullName evidence="2">Uncharacterized protein</fullName>
    </submittedName>
</protein>
<accession>A0ABU1PTD2</accession>
<feature type="compositionally biased region" description="Low complexity" evidence="1">
    <location>
        <begin position="30"/>
        <end position="40"/>
    </location>
</feature>
<proteinExistence type="predicted"/>
<comment type="caution">
    <text evidence="2">The sequence shown here is derived from an EMBL/GenBank/DDBJ whole genome shotgun (WGS) entry which is preliminary data.</text>
</comment>
<gene>
    <name evidence="2" type="ORF">J2S66_002295</name>
</gene>
<dbReference type="RefSeq" id="WP_310306890.1">
    <property type="nucleotide sequence ID" value="NZ_BAAAXB010000001.1"/>
</dbReference>
<organism evidence="2 3">
    <name type="scientific">Saccharothrix longispora</name>
    <dbReference type="NCBI Taxonomy" id="33920"/>
    <lineage>
        <taxon>Bacteria</taxon>
        <taxon>Bacillati</taxon>
        <taxon>Actinomycetota</taxon>
        <taxon>Actinomycetes</taxon>
        <taxon>Pseudonocardiales</taxon>
        <taxon>Pseudonocardiaceae</taxon>
        <taxon>Saccharothrix</taxon>
    </lineage>
</organism>
<dbReference type="EMBL" id="JAVDSG010000001">
    <property type="protein sequence ID" value="MDR6593911.1"/>
    <property type="molecule type" value="Genomic_DNA"/>
</dbReference>
<feature type="region of interest" description="Disordered" evidence="1">
    <location>
        <begin position="30"/>
        <end position="52"/>
    </location>
</feature>
<evidence type="ECO:0000313" key="3">
    <source>
        <dbReference type="Proteomes" id="UP001268819"/>
    </source>
</evidence>
<name>A0ABU1PTD2_9PSEU</name>
<evidence type="ECO:0000256" key="1">
    <source>
        <dbReference type="SAM" id="MobiDB-lite"/>
    </source>
</evidence>